<protein>
    <submittedName>
        <fullName evidence="1">Uncharacterized protein</fullName>
    </submittedName>
</protein>
<gene>
    <name evidence="1" type="ORF">HPB50_019226</name>
</gene>
<evidence type="ECO:0000313" key="1">
    <source>
        <dbReference type="EMBL" id="KAH6939542.1"/>
    </source>
</evidence>
<organism evidence="1 2">
    <name type="scientific">Hyalomma asiaticum</name>
    <name type="common">Tick</name>
    <dbReference type="NCBI Taxonomy" id="266040"/>
    <lineage>
        <taxon>Eukaryota</taxon>
        <taxon>Metazoa</taxon>
        <taxon>Ecdysozoa</taxon>
        <taxon>Arthropoda</taxon>
        <taxon>Chelicerata</taxon>
        <taxon>Arachnida</taxon>
        <taxon>Acari</taxon>
        <taxon>Parasitiformes</taxon>
        <taxon>Ixodida</taxon>
        <taxon>Ixodoidea</taxon>
        <taxon>Ixodidae</taxon>
        <taxon>Hyalomminae</taxon>
        <taxon>Hyalomma</taxon>
    </lineage>
</organism>
<sequence>MAHCGLLKGPGYVLGAVPGELIKYMVSDVRTSTRIALSHRPYHVYRDVQSKTPEPLGFANCGTWPTWKSRFQEHSAMQGLKIAPRET</sequence>
<dbReference type="EMBL" id="CM023482">
    <property type="protein sequence ID" value="KAH6939542.1"/>
    <property type="molecule type" value="Genomic_DNA"/>
</dbReference>
<keyword evidence="2" id="KW-1185">Reference proteome</keyword>
<dbReference type="Proteomes" id="UP000821845">
    <property type="component" value="Chromosome 2"/>
</dbReference>
<comment type="caution">
    <text evidence="1">The sequence shown here is derived from an EMBL/GenBank/DDBJ whole genome shotgun (WGS) entry which is preliminary data.</text>
</comment>
<evidence type="ECO:0000313" key="2">
    <source>
        <dbReference type="Proteomes" id="UP000821845"/>
    </source>
</evidence>
<proteinExistence type="predicted"/>
<reference evidence="1" key="1">
    <citation type="submission" date="2020-05" db="EMBL/GenBank/DDBJ databases">
        <title>Large-scale comparative analyses of tick genomes elucidate their genetic diversity and vector capacities.</title>
        <authorList>
            <person name="Jia N."/>
            <person name="Wang J."/>
            <person name="Shi W."/>
            <person name="Du L."/>
            <person name="Sun Y."/>
            <person name="Zhan W."/>
            <person name="Jiang J."/>
            <person name="Wang Q."/>
            <person name="Zhang B."/>
            <person name="Ji P."/>
            <person name="Sakyi L.B."/>
            <person name="Cui X."/>
            <person name="Yuan T."/>
            <person name="Jiang B."/>
            <person name="Yang W."/>
            <person name="Lam T.T.-Y."/>
            <person name="Chang Q."/>
            <person name="Ding S."/>
            <person name="Wang X."/>
            <person name="Zhu J."/>
            <person name="Ruan X."/>
            <person name="Zhao L."/>
            <person name="Wei J."/>
            <person name="Que T."/>
            <person name="Du C."/>
            <person name="Cheng J."/>
            <person name="Dai P."/>
            <person name="Han X."/>
            <person name="Huang E."/>
            <person name="Gao Y."/>
            <person name="Liu J."/>
            <person name="Shao H."/>
            <person name="Ye R."/>
            <person name="Li L."/>
            <person name="Wei W."/>
            <person name="Wang X."/>
            <person name="Wang C."/>
            <person name="Yang T."/>
            <person name="Huo Q."/>
            <person name="Li W."/>
            <person name="Guo W."/>
            <person name="Chen H."/>
            <person name="Zhou L."/>
            <person name="Ni X."/>
            <person name="Tian J."/>
            <person name="Zhou Y."/>
            <person name="Sheng Y."/>
            <person name="Liu T."/>
            <person name="Pan Y."/>
            <person name="Xia L."/>
            <person name="Li J."/>
            <person name="Zhao F."/>
            <person name="Cao W."/>
        </authorList>
    </citation>
    <scope>NUCLEOTIDE SEQUENCE</scope>
    <source>
        <strain evidence="1">Hyas-2018</strain>
    </source>
</reference>
<accession>A0ACB7SWE8</accession>
<name>A0ACB7SWE8_HYAAI</name>